<evidence type="ECO:0000256" key="3">
    <source>
        <dbReference type="ARBA" id="ARBA00022692"/>
    </source>
</evidence>
<keyword evidence="2" id="KW-1003">Cell membrane</keyword>
<keyword evidence="4 11" id="KW-0732">Signal</keyword>
<keyword evidence="14" id="KW-1185">Reference proteome</keyword>
<keyword evidence="5" id="KW-0547">Nucleotide-binding</keyword>
<dbReference type="GO" id="GO:0005524">
    <property type="term" value="F:ATP binding"/>
    <property type="evidence" value="ECO:0007669"/>
    <property type="project" value="UniProtKB-KW"/>
</dbReference>
<dbReference type="InterPro" id="IPR056562">
    <property type="entry name" value="LysM2_CERK1_LYK3_4_5"/>
</dbReference>
<dbReference type="PROSITE" id="PS50011">
    <property type="entry name" value="PROTEIN_KINASE_DOM"/>
    <property type="match status" value="1"/>
</dbReference>
<dbReference type="InterPro" id="IPR011009">
    <property type="entry name" value="Kinase-like_dom_sf"/>
</dbReference>
<feature type="signal peptide" evidence="11">
    <location>
        <begin position="1"/>
        <end position="21"/>
    </location>
</feature>
<keyword evidence="6" id="KW-0067">ATP-binding</keyword>
<evidence type="ECO:0000256" key="8">
    <source>
        <dbReference type="ARBA" id="ARBA00023136"/>
    </source>
</evidence>
<dbReference type="OrthoDB" id="4062651at2759"/>
<evidence type="ECO:0000256" key="2">
    <source>
        <dbReference type="ARBA" id="ARBA00022475"/>
    </source>
</evidence>
<evidence type="ECO:0000256" key="6">
    <source>
        <dbReference type="ARBA" id="ARBA00022840"/>
    </source>
</evidence>
<dbReference type="PANTHER" id="PTHR45927">
    <property type="entry name" value="LYSM-DOMAIN RECEPTOR-LIKE KINASE-RELATED"/>
    <property type="match status" value="1"/>
</dbReference>
<proteinExistence type="predicted"/>
<dbReference type="Pfam" id="PF23446">
    <property type="entry name" value="LysM1_NFP_LYK"/>
    <property type="match status" value="1"/>
</dbReference>
<dbReference type="InterPro" id="IPR000719">
    <property type="entry name" value="Prot_kinase_dom"/>
</dbReference>
<dbReference type="FunFam" id="1.10.510.10:FF:000468">
    <property type="entry name" value="PTI1-like tyrosine-protein kinase 3"/>
    <property type="match status" value="1"/>
</dbReference>
<name>A0A9Q1KIG0_9CARY</name>
<dbReference type="EMBL" id="JAKOGI010000109">
    <property type="protein sequence ID" value="KAJ8443948.1"/>
    <property type="molecule type" value="Genomic_DNA"/>
</dbReference>
<dbReference type="InterPro" id="IPR001245">
    <property type="entry name" value="Ser-Thr/Tyr_kinase_cat_dom"/>
</dbReference>
<protein>
    <recommendedName>
        <fullName evidence="12">Protein kinase domain-containing protein</fullName>
    </recommendedName>
</protein>
<evidence type="ECO:0000256" key="7">
    <source>
        <dbReference type="ARBA" id="ARBA00022989"/>
    </source>
</evidence>
<organism evidence="13 14">
    <name type="scientific">Carnegiea gigantea</name>
    <dbReference type="NCBI Taxonomy" id="171969"/>
    <lineage>
        <taxon>Eukaryota</taxon>
        <taxon>Viridiplantae</taxon>
        <taxon>Streptophyta</taxon>
        <taxon>Embryophyta</taxon>
        <taxon>Tracheophyta</taxon>
        <taxon>Spermatophyta</taxon>
        <taxon>Magnoliopsida</taxon>
        <taxon>eudicotyledons</taxon>
        <taxon>Gunneridae</taxon>
        <taxon>Pentapetalae</taxon>
        <taxon>Caryophyllales</taxon>
        <taxon>Cactineae</taxon>
        <taxon>Cactaceae</taxon>
        <taxon>Cactoideae</taxon>
        <taxon>Echinocereeae</taxon>
        <taxon>Carnegiea</taxon>
    </lineage>
</organism>
<evidence type="ECO:0000313" key="13">
    <source>
        <dbReference type="EMBL" id="KAJ8443948.1"/>
    </source>
</evidence>
<dbReference type="GO" id="GO:0005886">
    <property type="term" value="C:plasma membrane"/>
    <property type="evidence" value="ECO:0007669"/>
    <property type="project" value="UniProtKB-SubCell"/>
</dbReference>
<dbReference type="AlphaFoldDB" id="A0A9Q1KIG0"/>
<dbReference type="InterPro" id="IPR052611">
    <property type="entry name" value="Plant_RLK_LysM"/>
</dbReference>
<keyword evidence="3 10" id="KW-0812">Transmembrane</keyword>
<keyword evidence="7 10" id="KW-1133">Transmembrane helix</keyword>
<dbReference type="Gene3D" id="3.30.200.20">
    <property type="entry name" value="Phosphorylase Kinase, domain 1"/>
    <property type="match status" value="1"/>
</dbReference>
<evidence type="ECO:0000256" key="4">
    <source>
        <dbReference type="ARBA" id="ARBA00022729"/>
    </source>
</evidence>
<dbReference type="Proteomes" id="UP001153076">
    <property type="component" value="Unassembled WGS sequence"/>
</dbReference>
<keyword evidence="9" id="KW-1015">Disulfide bond</keyword>
<comment type="subcellular location">
    <subcellularLocation>
        <location evidence="1">Cell membrane</location>
        <topology evidence="1">Single-pass membrane protein</topology>
    </subcellularLocation>
</comment>
<feature type="transmembrane region" description="Helical" evidence="10">
    <location>
        <begin position="261"/>
        <end position="286"/>
    </location>
</feature>
<comment type="caution">
    <text evidence="13">The sequence shown here is derived from an EMBL/GenBank/DDBJ whole genome shotgun (WGS) entry which is preliminary data.</text>
</comment>
<gene>
    <name evidence="13" type="ORF">Cgig2_020794</name>
</gene>
<accession>A0A9Q1KIG0</accession>
<dbReference type="GO" id="GO:0051707">
    <property type="term" value="P:response to other organism"/>
    <property type="evidence" value="ECO:0007669"/>
    <property type="project" value="UniProtKB-ARBA"/>
</dbReference>
<keyword evidence="8 10" id="KW-0472">Membrane</keyword>
<evidence type="ECO:0000256" key="11">
    <source>
        <dbReference type="SAM" id="SignalP"/>
    </source>
</evidence>
<evidence type="ECO:0000256" key="1">
    <source>
        <dbReference type="ARBA" id="ARBA00004162"/>
    </source>
</evidence>
<dbReference type="InterPro" id="IPR056561">
    <property type="entry name" value="NFP_LYK_LysM1"/>
</dbReference>
<dbReference type="Pfam" id="PF23472">
    <property type="entry name" value="LysM2_CERK1_LYK3_4_5"/>
    <property type="match status" value="1"/>
</dbReference>
<evidence type="ECO:0000256" key="5">
    <source>
        <dbReference type="ARBA" id="ARBA00022741"/>
    </source>
</evidence>
<evidence type="ECO:0000313" key="14">
    <source>
        <dbReference type="Proteomes" id="UP001153076"/>
    </source>
</evidence>
<dbReference type="Gene3D" id="1.10.510.10">
    <property type="entry name" value="Transferase(Phosphotransferase) domain 1"/>
    <property type="match status" value="1"/>
</dbReference>
<dbReference type="GO" id="GO:0004672">
    <property type="term" value="F:protein kinase activity"/>
    <property type="evidence" value="ECO:0007669"/>
    <property type="project" value="InterPro"/>
</dbReference>
<sequence>MAALITRLFIFFPCIFVPLFAQNLLSCNDDSHEIQSDYVTCKNPAKNASENQCTTFAVLHTNPYYSSLFNLSLYLGLNRVTIAEANGFSPDTEFLPRDQPLLIPIECKCSAAEFFQAELVRITTSGETFDGIVESLEGLTTCRGIREKNPGLVPGNLPEKTKVSVPLRCACPSSSQISSGTKLLVSYPVSSGDTFRSVAAKFHVNNKSERELILNSLPILIPLSQKPLLGSLAKPSEPSLGFAEKSVRASERQQKKSKMQRLTVCIAVVSVVAAVGVLAAATFFIFQWKRKRQSSLSAKMADAELQQLNLSIRTSSEKKVSFEGSQSTLDGQTMDPATPRRQLMLESYTLGDLRKATEDFNSENLIEGSVYHGLLKGENLAIKCTTPDFISKVEFTFFHDAIHNHPNIMRVLGSCLTDGPHSYLVFEYAKNGSLKDWIHGGLAMKSHFIASCCCFLTWAQRLRICRDVASALQYMHHIMHPVYVHRNIKSRNIFLDEEFNAKVGNFGMAKCDENDPNQDTEFNLRNPSSWSKGYLAPEHLKEGTISPSIDIFDYGVVLLEILSGKRPVICSDEKGGEVVMLSDRIKAILESDDSDEQLRRWMDVDLGENYPFDDAVTLANLARSCIDDDPLMRPSAGEIVEKLSRLVENTPEGDQQFLVCESSYKPLVRAAASNNMY</sequence>
<dbReference type="Pfam" id="PF07714">
    <property type="entry name" value="PK_Tyr_Ser-Thr"/>
    <property type="match status" value="1"/>
</dbReference>
<reference evidence="13" key="1">
    <citation type="submission" date="2022-04" db="EMBL/GenBank/DDBJ databases">
        <title>Carnegiea gigantea Genome sequencing and assembly v2.</title>
        <authorList>
            <person name="Copetti D."/>
            <person name="Sanderson M.J."/>
            <person name="Burquez A."/>
            <person name="Wojciechowski M.F."/>
        </authorList>
    </citation>
    <scope>NUCLEOTIDE SEQUENCE</scope>
    <source>
        <strain evidence="13">SGP5-SGP5p</strain>
        <tissue evidence="13">Aerial part</tissue>
    </source>
</reference>
<dbReference type="PANTHER" id="PTHR45927:SF13">
    <property type="entry name" value="PROTEIN LYK2"/>
    <property type="match status" value="1"/>
</dbReference>
<evidence type="ECO:0000256" key="9">
    <source>
        <dbReference type="ARBA" id="ARBA00023157"/>
    </source>
</evidence>
<evidence type="ECO:0000256" key="10">
    <source>
        <dbReference type="SAM" id="Phobius"/>
    </source>
</evidence>
<feature type="domain" description="Protein kinase" evidence="12">
    <location>
        <begin position="339"/>
        <end position="658"/>
    </location>
</feature>
<feature type="chain" id="PRO_5040161134" description="Protein kinase domain-containing protein" evidence="11">
    <location>
        <begin position="22"/>
        <end position="677"/>
    </location>
</feature>
<dbReference type="SUPFAM" id="SSF56112">
    <property type="entry name" value="Protein kinase-like (PK-like)"/>
    <property type="match status" value="1"/>
</dbReference>
<evidence type="ECO:0000259" key="12">
    <source>
        <dbReference type="PROSITE" id="PS50011"/>
    </source>
</evidence>